<dbReference type="Proteomes" id="UP000299102">
    <property type="component" value="Unassembled WGS sequence"/>
</dbReference>
<sequence>MQSGTEVDLDETFRARIVGTDSRSGVRLEYIFSCGYGRGLSSIDIETGGGFENVPGDQTINGIGTEIETRTEFIQFNLINSDQDRQQNWELTPIKSI</sequence>
<comment type="caution">
    <text evidence="1">The sequence shown here is derived from an EMBL/GenBank/DDBJ whole genome shotgun (WGS) entry which is preliminary data.</text>
</comment>
<accession>A0A4C1SBM4</accession>
<dbReference type="AlphaFoldDB" id="A0A4C1SBM4"/>
<proteinExistence type="predicted"/>
<evidence type="ECO:0000313" key="2">
    <source>
        <dbReference type="Proteomes" id="UP000299102"/>
    </source>
</evidence>
<reference evidence="1 2" key="1">
    <citation type="journal article" date="2019" name="Commun. Biol.">
        <title>The bagworm genome reveals a unique fibroin gene that provides high tensile strength.</title>
        <authorList>
            <person name="Kono N."/>
            <person name="Nakamura H."/>
            <person name="Ohtoshi R."/>
            <person name="Tomita M."/>
            <person name="Numata K."/>
            <person name="Arakawa K."/>
        </authorList>
    </citation>
    <scope>NUCLEOTIDE SEQUENCE [LARGE SCALE GENOMIC DNA]</scope>
</reference>
<name>A0A4C1SBM4_EUMVA</name>
<protein>
    <submittedName>
        <fullName evidence="1">Uncharacterized protein</fullName>
    </submittedName>
</protein>
<dbReference type="EMBL" id="BGZK01000003">
    <property type="protein sequence ID" value="GBO99504.1"/>
    <property type="molecule type" value="Genomic_DNA"/>
</dbReference>
<keyword evidence="2" id="KW-1185">Reference proteome</keyword>
<evidence type="ECO:0000313" key="1">
    <source>
        <dbReference type="EMBL" id="GBO99504.1"/>
    </source>
</evidence>
<gene>
    <name evidence="1" type="ORF">EVAR_683_1</name>
</gene>
<organism evidence="1 2">
    <name type="scientific">Eumeta variegata</name>
    <name type="common">Bagworm moth</name>
    <name type="synonym">Eumeta japonica</name>
    <dbReference type="NCBI Taxonomy" id="151549"/>
    <lineage>
        <taxon>Eukaryota</taxon>
        <taxon>Metazoa</taxon>
        <taxon>Ecdysozoa</taxon>
        <taxon>Arthropoda</taxon>
        <taxon>Hexapoda</taxon>
        <taxon>Insecta</taxon>
        <taxon>Pterygota</taxon>
        <taxon>Neoptera</taxon>
        <taxon>Endopterygota</taxon>
        <taxon>Lepidoptera</taxon>
        <taxon>Glossata</taxon>
        <taxon>Ditrysia</taxon>
        <taxon>Tineoidea</taxon>
        <taxon>Psychidae</taxon>
        <taxon>Oiketicinae</taxon>
        <taxon>Eumeta</taxon>
    </lineage>
</organism>